<proteinExistence type="predicted"/>
<keyword evidence="2" id="KW-0238">DNA-binding</keyword>
<keyword evidence="6" id="KW-1185">Reference proteome</keyword>
<dbReference type="Proteomes" id="UP000636110">
    <property type="component" value="Unassembled WGS sequence"/>
</dbReference>
<keyword evidence="3" id="KW-0804">Transcription</keyword>
<evidence type="ECO:0000256" key="1">
    <source>
        <dbReference type="ARBA" id="ARBA00023015"/>
    </source>
</evidence>
<dbReference type="InterPro" id="IPR003313">
    <property type="entry name" value="AraC-bd"/>
</dbReference>
<feature type="domain" description="HTH araC/xylS-type" evidence="4">
    <location>
        <begin position="166"/>
        <end position="264"/>
    </location>
</feature>
<keyword evidence="1" id="KW-0805">Transcription regulation</keyword>
<evidence type="ECO:0000313" key="6">
    <source>
        <dbReference type="Proteomes" id="UP000636110"/>
    </source>
</evidence>
<sequence>MANIHKDYYLTEVDKNPNTIYCMHDLMGEQDISAHQHEKGQFLYTEGGVVHVSTEQKTYFLPARHYMWIPPGVVHSIHPSSADVTMRNLYFPVEANENPFYAQKGIYPVNDLLLQMIIFSNRWSGDIDQTEQSSYRFALALKAILPEVSLYKLPLALPYAKDKRLASVIKYMGENLSEAIVFPAMASQFGLSERSLSRLFQGDVGMSFIQYLTIQRMMLAVQLLLEDKMSVKEVASMVGYNSIPTFSTTFYKTLGVRPSEYVKMKGALGLDVMLA</sequence>
<reference evidence="5 6" key="1">
    <citation type="submission" date="2019-11" db="EMBL/GenBank/DDBJ databases">
        <title>Description of Pedobacter sp. LMG 31462T.</title>
        <authorList>
            <person name="Carlier A."/>
            <person name="Qi S."/>
            <person name="Vandamme P."/>
        </authorList>
    </citation>
    <scope>NUCLEOTIDE SEQUENCE [LARGE SCALE GENOMIC DNA]</scope>
    <source>
        <strain evidence="5 6">LMG 31462</strain>
    </source>
</reference>
<dbReference type="InterPro" id="IPR014710">
    <property type="entry name" value="RmlC-like_jellyroll"/>
</dbReference>
<accession>A0ABR6ERW4</accession>
<name>A0ABR6ERW4_9SPHI</name>
<dbReference type="SMART" id="SM00342">
    <property type="entry name" value="HTH_ARAC"/>
    <property type="match status" value="1"/>
</dbReference>
<dbReference type="PANTHER" id="PTHR11019">
    <property type="entry name" value="HTH-TYPE TRANSCRIPTIONAL REGULATOR NIMR"/>
    <property type="match status" value="1"/>
</dbReference>
<dbReference type="InterPro" id="IPR018060">
    <property type="entry name" value="HTH_AraC"/>
</dbReference>
<gene>
    <name evidence="5" type="ORF">GM920_03325</name>
</gene>
<dbReference type="SUPFAM" id="SSF51215">
    <property type="entry name" value="Regulatory protein AraC"/>
    <property type="match status" value="1"/>
</dbReference>
<dbReference type="InterPro" id="IPR037923">
    <property type="entry name" value="HTH-like"/>
</dbReference>
<evidence type="ECO:0000256" key="2">
    <source>
        <dbReference type="ARBA" id="ARBA00023125"/>
    </source>
</evidence>
<dbReference type="Gene3D" id="1.10.10.60">
    <property type="entry name" value="Homeodomain-like"/>
    <property type="match status" value="2"/>
</dbReference>
<dbReference type="RefSeq" id="WP_182953391.1">
    <property type="nucleotide sequence ID" value="NZ_WNXC01000001.1"/>
</dbReference>
<dbReference type="InterPro" id="IPR009057">
    <property type="entry name" value="Homeodomain-like_sf"/>
</dbReference>
<comment type="caution">
    <text evidence="5">The sequence shown here is derived from an EMBL/GenBank/DDBJ whole genome shotgun (WGS) entry which is preliminary data.</text>
</comment>
<evidence type="ECO:0000256" key="3">
    <source>
        <dbReference type="ARBA" id="ARBA00023163"/>
    </source>
</evidence>
<protein>
    <submittedName>
        <fullName evidence="5">Helix-turn-helix domain-containing protein</fullName>
    </submittedName>
</protein>
<dbReference type="SUPFAM" id="SSF46689">
    <property type="entry name" value="Homeodomain-like"/>
    <property type="match status" value="2"/>
</dbReference>
<dbReference type="Gene3D" id="2.60.120.10">
    <property type="entry name" value="Jelly Rolls"/>
    <property type="match status" value="1"/>
</dbReference>
<dbReference type="Pfam" id="PF02311">
    <property type="entry name" value="AraC_binding"/>
    <property type="match status" value="1"/>
</dbReference>
<evidence type="ECO:0000259" key="4">
    <source>
        <dbReference type="PROSITE" id="PS01124"/>
    </source>
</evidence>
<organism evidence="5 6">
    <name type="scientific">Pedobacter gandavensis</name>
    <dbReference type="NCBI Taxonomy" id="2679963"/>
    <lineage>
        <taxon>Bacteria</taxon>
        <taxon>Pseudomonadati</taxon>
        <taxon>Bacteroidota</taxon>
        <taxon>Sphingobacteriia</taxon>
        <taxon>Sphingobacteriales</taxon>
        <taxon>Sphingobacteriaceae</taxon>
        <taxon>Pedobacter</taxon>
    </lineage>
</organism>
<dbReference type="Pfam" id="PF12833">
    <property type="entry name" value="HTH_18"/>
    <property type="match status" value="1"/>
</dbReference>
<dbReference type="CDD" id="cd06124">
    <property type="entry name" value="cupin_NimR-like_N"/>
    <property type="match status" value="1"/>
</dbReference>
<dbReference type="EMBL" id="WNXC01000001">
    <property type="protein sequence ID" value="MBB2147937.1"/>
    <property type="molecule type" value="Genomic_DNA"/>
</dbReference>
<dbReference type="PANTHER" id="PTHR11019:SF199">
    <property type="entry name" value="HTH-TYPE TRANSCRIPTIONAL REGULATOR NIMR"/>
    <property type="match status" value="1"/>
</dbReference>
<dbReference type="PROSITE" id="PS01124">
    <property type="entry name" value="HTH_ARAC_FAMILY_2"/>
    <property type="match status" value="1"/>
</dbReference>
<evidence type="ECO:0000313" key="5">
    <source>
        <dbReference type="EMBL" id="MBB2147937.1"/>
    </source>
</evidence>